<proteinExistence type="predicted"/>
<reference evidence="1" key="1">
    <citation type="submission" date="2021-02" db="EMBL/GenBank/DDBJ databases">
        <authorList>
            <person name="Nowell W R."/>
        </authorList>
    </citation>
    <scope>NUCLEOTIDE SEQUENCE</scope>
</reference>
<dbReference type="AlphaFoldDB" id="A0A8S3DT11"/>
<gene>
    <name evidence="1" type="ORF">GIL414_LOCUS58896</name>
</gene>
<organism evidence="1 2">
    <name type="scientific">Rotaria magnacalcarata</name>
    <dbReference type="NCBI Taxonomy" id="392030"/>
    <lineage>
        <taxon>Eukaryota</taxon>
        <taxon>Metazoa</taxon>
        <taxon>Spiralia</taxon>
        <taxon>Gnathifera</taxon>
        <taxon>Rotifera</taxon>
        <taxon>Eurotatoria</taxon>
        <taxon>Bdelloidea</taxon>
        <taxon>Philodinida</taxon>
        <taxon>Philodinidae</taxon>
        <taxon>Rotaria</taxon>
    </lineage>
</organism>
<evidence type="ECO:0000313" key="1">
    <source>
        <dbReference type="EMBL" id="CAF5030897.1"/>
    </source>
</evidence>
<name>A0A8S3DT11_9BILA</name>
<feature type="non-terminal residue" evidence="1">
    <location>
        <position position="1"/>
    </location>
</feature>
<dbReference type="Proteomes" id="UP000681720">
    <property type="component" value="Unassembled WGS sequence"/>
</dbReference>
<comment type="caution">
    <text evidence="1">The sequence shown here is derived from an EMBL/GenBank/DDBJ whole genome shotgun (WGS) entry which is preliminary data.</text>
</comment>
<accession>A0A8S3DT11</accession>
<dbReference type="EMBL" id="CAJOBJ010219935">
    <property type="protein sequence ID" value="CAF5030897.1"/>
    <property type="molecule type" value="Genomic_DNA"/>
</dbReference>
<sequence>ERDSYRTLYLKEHDHRLAAELRLKESNNT</sequence>
<evidence type="ECO:0000313" key="2">
    <source>
        <dbReference type="Proteomes" id="UP000681720"/>
    </source>
</evidence>
<protein>
    <submittedName>
        <fullName evidence="1">Uncharacterized protein</fullName>
    </submittedName>
</protein>